<evidence type="ECO:0000256" key="2">
    <source>
        <dbReference type="ARBA" id="ARBA00023012"/>
    </source>
</evidence>
<proteinExistence type="predicted"/>
<dbReference type="GO" id="GO:0000156">
    <property type="term" value="F:phosphorelay response regulator activity"/>
    <property type="evidence" value="ECO:0007669"/>
    <property type="project" value="TreeGrafter"/>
</dbReference>
<evidence type="ECO:0000256" key="1">
    <source>
        <dbReference type="ARBA" id="ARBA00022553"/>
    </source>
</evidence>
<evidence type="ECO:0000259" key="8">
    <source>
        <dbReference type="PROSITE" id="PS50110"/>
    </source>
</evidence>
<dbReference type="Pfam" id="PF00072">
    <property type="entry name" value="Response_reg"/>
    <property type="match status" value="1"/>
</dbReference>
<dbReference type="FunFam" id="1.10.10.10:FF:000018">
    <property type="entry name" value="DNA-binding response regulator ResD"/>
    <property type="match status" value="1"/>
</dbReference>
<name>C0XQV2_CORLD</name>
<dbReference type="FunFam" id="3.40.50.2300:FF:000001">
    <property type="entry name" value="DNA-binding response regulator PhoB"/>
    <property type="match status" value="1"/>
</dbReference>
<accession>C0XQV2</accession>
<dbReference type="CDD" id="cd17574">
    <property type="entry name" value="REC_OmpR"/>
    <property type="match status" value="1"/>
</dbReference>
<protein>
    <submittedName>
        <fullName evidence="10">Response regulator receiver domain protein</fullName>
    </submittedName>
</protein>
<dbReference type="Gene3D" id="3.40.50.2300">
    <property type="match status" value="1"/>
</dbReference>
<evidence type="ECO:0000256" key="7">
    <source>
        <dbReference type="PROSITE-ProRule" id="PRU01091"/>
    </source>
</evidence>
<keyword evidence="11" id="KW-1185">Reference proteome</keyword>
<evidence type="ECO:0000256" key="4">
    <source>
        <dbReference type="ARBA" id="ARBA00023125"/>
    </source>
</evidence>
<dbReference type="SMART" id="SM00448">
    <property type="entry name" value="REC"/>
    <property type="match status" value="1"/>
</dbReference>
<dbReference type="GO" id="GO:0005829">
    <property type="term" value="C:cytosol"/>
    <property type="evidence" value="ECO:0007669"/>
    <property type="project" value="TreeGrafter"/>
</dbReference>
<sequence>MFEDLMKIFPPGTEPGWYSPQAGAILGSMADRTPTTATPPGRVLVVDDERALAQMVDSYLIRVGFDTRQAHTGIQAVDEARRFSPDVVVLDLGLPELDGLEVCRRIRTFSDCYILMLTARGSEDDKISGLTLGADDYITKPFSIRELVTRVHAVLRRPRTSTTPPQVTTPLIVGDLILDPVAHQVRVGETTVELTRTEFELLVALALRPGQVLTRHDLVTEVWDTTWVGDERIVDVHIGNLRRKLGTDTRGRGFIDTVRGVGYRVGQP</sequence>
<keyword evidence="4 7" id="KW-0238">DNA-binding</keyword>
<dbReference type="GO" id="GO:0032993">
    <property type="term" value="C:protein-DNA complex"/>
    <property type="evidence" value="ECO:0007669"/>
    <property type="project" value="TreeGrafter"/>
</dbReference>
<dbReference type="EMBL" id="ACHJ01000073">
    <property type="protein sequence ID" value="EEI17380.1"/>
    <property type="molecule type" value="Genomic_DNA"/>
</dbReference>
<dbReference type="PANTHER" id="PTHR48111:SF4">
    <property type="entry name" value="DNA-BINDING DUAL TRANSCRIPTIONAL REGULATOR OMPR"/>
    <property type="match status" value="1"/>
</dbReference>
<dbReference type="eggNOG" id="COG0745">
    <property type="taxonomic scope" value="Bacteria"/>
</dbReference>
<dbReference type="InterPro" id="IPR039420">
    <property type="entry name" value="WalR-like"/>
</dbReference>
<dbReference type="InterPro" id="IPR001789">
    <property type="entry name" value="Sig_transdc_resp-reg_receiver"/>
</dbReference>
<dbReference type="InterPro" id="IPR036388">
    <property type="entry name" value="WH-like_DNA-bd_sf"/>
</dbReference>
<dbReference type="CDD" id="cd00383">
    <property type="entry name" value="trans_reg_C"/>
    <property type="match status" value="1"/>
</dbReference>
<keyword evidence="3" id="KW-0805">Transcription regulation</keyword>
<dbReference type="InterPro" id="IPR011006">
    <property type="entry name" value="CheY-like_superfamily"/>
</dbReference>
<comment type="caution">
    <text evidence="10">The sequence shown here is derived from an EMBL/GenBank/DDBJ whole genome shotgun (WGS) entry which is preliminary data.</text>
</comment>
<feature type="domain" description="OmpR/PhoB-type" evidence="9">
    <location>
        <begin position="168"/>
        <end position="267"/>
    </location>
</feature>
<dbReference type="STRING" id="525263.HMPREF0298_0822"/>
<dbReference type="InterPro" id="IPR001867">
    <property type="entry name" value="OmpR/PhoB-type_DNA-bd"/>
</dbReference>
<feature type="modified residue" description="4-aspartylphosphate" evidence="6">
    <location>
        <position position="91"/>
    </location>
</feature>
<dbReference type="HOGENOM" id="CLU_000445_30_4_11"/>
<evidence type="ECO:0000256" key="3">
    <source>
        <dbReference type="ARBA" id="ARBA00023015"/>
    </source>
</evidence>
<dbReference type="PANTHER" id="PTHR48111">
    <property type="entry name" value="REGULATOR OF RPOS"/>
    <property type="match status" value="1"/>
</dbReference>
<dbReference type="Gene3D" id="1.10.10.10">
    <property type="entry name" value="Winged helix-like DNA-binding domain superfamily/Winged helix DNA-binding domain"/>
    <property type="match status" value="1"/>
</dbReference>
<evidence type="ECO:0000313" key="11">
    <source>
        <dbReference type="Proteomes" id="UP000006196"/>
    </source>
</evidence>
<dbReference type="PROSITE" id="PS50110">
    <property type="entry name" value="RESPONSE_REGULATORY"/>
    <property type="match status" value="1"/>
</dbReference>
<keyword evidence="5" id="KW-0804">Transcription</keyword>
<dbReference type="InterPro" id="IPR016032">
    <property type="entry name" value="Sig_transdc_resp-reg_C-effctor"/>
</dbReference>
<dbReference type="GO" id="GO:0000976">
    <property type="term" value="F:transcription cis-regulatory region binding"/>
    <property type="evidence" value="ECO:0007669"/>
    <property type="project" value="TreeGrafter"/>
</dbReference>
<feature type="DNA-binding region" description="OmpR/PhoB-type" evidence="7">
    <location>
        <begin position="168"/>
        <end position="267"/>
    </location>
</feature>
<evidence type="ECO:0000259" key="9">
    <source>
        <dbReference type="PROSITE" id="PS51755"/>
    </source>
</evidence>
<dbReference type="SUPFAM" id="SSF46894">
    <property type="entry name" value="C-terminal effector domain of the bipartite response regulators"/>
    <property type="match status" value="1"/>
</dbReference>
<feature type="domain" description="Response regulatory" evidence="8">
    <location>
        <begin position="42"/>
        <end position="155"/>
    </location>
</feature>
<dbReference type="Proteomes" id="UP000006196">
    <property type="component" value="Unassembled WGS sequence"/>
</dbReference>
<dbReference type="GO" id="GO:0006355">
    <property type="term" value="P:regulation of DNA-templated transcription"/>
    <property type="evidence" value="ECO:0007669"/>
    <property type="project" value="InterPro"/>
</dbReference>
<dbReference type="SMART" id="SM00862">
    <property type="entry name" value="Trans_reg_C"/>
    <property type="match status" value="1"/>
</dbReference>
<organism evidence="10 11">
    <name type="scientific">Corynebacterium lipophiloflavum (strain ATCC 700352 / DSM 44291 / CCUG 37336 / JCM 10383 / DMMZ 1944)</name>
    <dbReference type="NCBI Taxonomy" id="525263"/>
    <lineage>
        <taxon>Bacteria</taxon>
        <taxon>Bacillati</taxon>
        <taxon>Actinomycetota</taxon>
        <taxon>Actinomycetes</taxon>
        <taxon>Mycobacteriales</taxon>
        <taxon>Corynebacteriaceae</taxon>
        <taxon>Corynebacterium</taxon>
    </lineage>
</organism>
<dbReference type="SUPFAM" id="SSF52172">
    <property type="entry name" value="CheY-like"/>
    <property type="match status" value="1"/>
</dbReference>
<evidence type="ECO:0000256" key="5">
    <source>
        <dbReference type="ARBA" id="ARBA00023163"/>
    </source>
</evidence>
<evidence type="ECO:0000313" key="10">
    <source>
        <dbReference type="EMBL" id="EEI17380.1"/>
    </source>
</evidence>
<dbReference type="Pfam" id="PF00486">
    <property type="entry name" value="Trans_reg_C"/>
    <property type="match status" value="1"/>
</dbReference>
<keyword evidence="2" id="KW-0902">Two-component regulatory system</keyword>
<keyword evidence="1 6" id="KW-0597">Phosphoprotein</keyword>
<dbReference type="AlphaFoldDB" id="C0XQV2"/>
<evidence type="ECO:0000256" key="6">
    <source>
        <dbReference type="PROSITE-ProRule" id="PRU00169"/>
    </source>
</evidence>
<dbReference type="PROSITE" id="PS51755">
    <property type="entry name" value="OMPR_PHOB"/>
    <property type="match status" value="1"/>
</dbReference>
<gene>
    <name evidence="10" type="ORF">HMPREF0298_0822</name>
</gene>
<dbReference type="Gene3D" id="6.10.250.690">
    <property type="match status" value="1"/>
</dbReference>
<reference evidence="10" key="1">
    <citation type="submission" date="2009-01" db="EMBL/GenBank/DDBJ databases">
        <authorList>
            <person name="Qin X."/>
            <person name="Bachman B."/>
            <person name="Battles P."/>
            <person name="Bell A."/>
            <person name="Bess C."/>
            <person name="Bickham C."/>
            <person name="Chaboub L."/>
            <person name="Chen D."/>
            <person name="Coyle M."/>
            <person name="Deiros D.R."/>
            <person name="Dinh H."/>
            <person name="Forbes L."/>
            <person name="Fowler G."/>
            <person name="Francisco L."/>
            <person name="Fu Q."/>
            <person name="Gubbala S."/>
            <person name="Hale W."/>
            <person name="Han Y."/>
            <person name="Hemphill L."/>
            <person name="Highlander S.K."/>
            <person name="Hirani K."/>
            <person name="Hogues M."/>
            <person name="Jackson L."/>
            <person name="Jakkamsetti A."/>
            <person name="Javaid M."/>
            <person name="Jiang H."/>
            <person name="Korchina V."/>
            <person name="Kovar C."/>
            <person name="Lara F."/>
            <person name="Lee S."/>
            <person name="Mata R."/>
            <person name="Mathew T."/>
            <person name="Moen C."/>
            <person name="Morales K."/>
            <person name="Munidasa M."/>
            <person name="Nazareth L."/>
            <person name="Ngo R."/>
            <person name="Nguyen L."/>
            <person name="Okwuonu G."/>
            <person name="Ongeri F."/>
            <person name="Patil S."/>
            <person name="Petrosino J."/>
            <person name="Pham C."/>
            <person name="Pham P."/>
            <person name="Pu L.-L."/>
            <person name="Puazo M."/>
            <person name="Raj R."/>
            <person name="Reid J."/>
            <person name="Rouhana J."/>
            <person name="Saada N."/>
            <person name="Shang Y."/>
            <person name="Simmons D."/>
            <person name="Thornton R."/>
            <person name="Warren J."/>
            <person name="Weissenberger G."/>
            <person name="Zhang J."/>
            <person name="Zhang L."/>
            <person name="Zhou C."/>
            <person name="Zhu D."/>
            <person name="Muzny D."/>
            <person name="Worley K."/>
            <person name="Gibbs R."/>
        </authorList>
    </citation>
    <scope>NUCLEOTIDE SEQUENCE [LARGE SCALE GENOMIC DNA]</scope>
    <source>
        <strain evidence="10">DSM 44291</strain>
    </source>
</reference>